<keyword evidence="2" id="KW-1185">Reference proteome</keyword>
<comment type="caution">
    <text evidence="1">The sequence shown here is derived from an EMBL/GenBank/DDBJ whole genome shotgun (WGS) entry which is preliminary data.</text>
</comment>
<reference evidence="2" key="1">
    <citation type="journal article" date="2022" name="Mol. Ecol. Resour.">
        <title>The genomes of chicory, endive, great burdock and yacon provide insights into Asteraceae palaeo-polyploidization history and plant inulin production.</title>
        <authorList>
            <person name="Fan W."/>
            <person name="Wang S."/>
            <person name="Wang H."/>
            <person name="Wang A."/>
            <person name="Jiang F."/>
            <person name="Liu H."/>
            <person name="Zhao H."/>
            <person name="Xu D."/>
            <person name="Zhang Y."/>
        </authorList>
    </citation>
    <scope>NUCLEOTIDE SEQUENCE [LARGE SCALE GENOMIC DNA]</scope>
    <source>
        <strain evidence="2">cv. Punajuju</strain>
    </source>
</reference>
<name>A0ACB9EX05_CICIN</name>
<gene>
    <name evidence="1" type="ORF">L2E82_13504</name>
</gene>
<proteinExistence type="predicted"/>
<dbReference type="EMBL" id="CM042011">
    <property type="protein sequence ID" value="KAI3763569.1"/>
    <property type="molecule type" value="Genomic_DNA"/>
</dbReference>
<accession>A0ACB9EX05</accession>
<organism evidence="1 2">
    <name type="scientific">Cichorium intybus</name>
    <name type="common">Chicory</name>
    <dbReference type="NCBI Taxonomy" id="13427"/>
    <lineage>
        <taxon>Eukaryota</taxon>
        <taxon>Viridiplantae</taxon>
        <taxon>Streptophyta</taxon>
        <taxon>Embryophyta</taxon>
        <taxon>Tracheophyta</taxon>
        <taxon>Spermatophyta</taxon>
        <taxon>Magnoliopsida</taxon>
        <taxon>eudicotyledons</taxon>
        <taxon>Gunneridae</taxon>
        <taxon>Pentapetalae</taxon>
        <taxon>asterids</taxon>
        <taxon>campanulids</taxon>
        <taxon>Asterales</taxon>
        <taxon>Asteraceae</taxon>
        <taxon>Cichorioideae</taxon>
        <taxon>Cichorieae</taxon>
        <taxon>Cichoriinae</taxon>
        <taxon>Cichorium</taxon>
    </lineage>
</organism>
<reference evidence="1 2" key="2">
    <citation type="journal article" date="2022" name="Mol. Ecol. Resour.">
        <title>The genomes of chicory, endive, great burdock and yacon provide insights into Asteraceae paleo-polyploidization history and plant inulin production.</title>
        <authorList>
            <person name="Fan W."/>
            <person name="Wang S."/>
            <person name="Wang H."/>
            <person name="Wang A."/>
            <person name="Jiang F."/>
            <person name="Liu H."/>
            <person name="Zhao H."/>
            <person name="Xu D."/>
            <person name="Zhang Y."/>
        </authorList>
    </citation>
    <scope>NUCLEOTIDE SEQUENCE [LARGE SCALE GENOMIC DNA]</scope>
    <source>
        <strain evidence="2">cv. Punajuju</strain>
        <tissue evidence="1">Leaves</tissue>
    </source>
</reference>
<sequence>MSCNPTRNRRQWCFQLVKIVESLRDDIYAGKLKSGPEIKAKKLGYRLKREGATILMAAGDTFRAAASDQLEIWAERTGCEIVSAEKEKAKACYNFEGRGFPDWLKYVPGISFRTDNEPFKSPMKGFTEKIVNLMNSEKMFESQGGPIILSEVENEYGSVGKAYGGAGHNYMTWVANMAVELGTGVPWVMCKQDDVPDPIVITLISHDSH</sequence>
<protein>
    <submittedName>
        <fullName evidence="1">Uncharacterized protein</fullName>
    </submittedName>
</protein>
<evidence type="ECO:0000313" key="2">
    <source>
        <dbReference type="Proteomes" id="UP001055811"/>
    </source>
</evidence>
<evidence type="ECO:0000313" key="1">
    <source>
        <dbReference type="EMBL" id="KAI3763569.1"/>
    </source>
</evidence>
<dbReference type="Proteomes" id="UP001055811">
    <property type="component" value="Linkage Group LG03"/>
</dbReference>